<dbReference type="SUPFAM" id="SSF50447">
    <property type="entry name" value="Translation proteins"/>
    <property type="match status" value="2"/>
</dbReference>
<dbReference type="SMART" id="SM00316">
    <property type="entry name" value="S1"/>
    <property type="match status" value="2"/>
</dbReference>
<dbReference type="GO" id="GO:0003924">
    <property type="term" value="F:GTPase activity"/>
    <property type="evidence" value="ECO:0007669"/>
    <property type="project" value="InterPro"/>
</dbReference>
<dbReference type="Gene3D" id="3.40.50.300">
    <property type="entry name" value="P-loop containing nucleotide triphosphate hydrolases"/>
    <property type="match status" value="1"/>
</dbReference>
<dbReference type="CDD" id="cd03702">
    <property type="entry name" value="IF2_mtIF2_II"/>
    <property type="match status" value="1"/>
</dbReference>
<dbReference type="InterPro" id="IPR023115">
    <property type="entry name" value="TIF_IF2_dom3"/>
</dbReference>
<evidence type="ECO:0000259" key="8">
    <source>
        <dbReference type="PROSITE" id="PS50126"/>
    </source>
</evidence>
<dbReference type="VEuPathDB" id="PlasmoDB:PVBDA_1203350"/>
<keyword evidence="2 10" id="KW-0396">Initiation factor</keyword>
<keyword evidence="4" id="KW-0648">Protein biosynthesis</keyword>
<dbReference type="Pfam" id="PF00009">
    <property type="entry name" value="GTP_EFTU"/>
    <property type="match status" value="1"/>
</dbReference>
<dbReference type="Pfam" id="PF11987">
    <property type="entry name" value="IF-2"/>
    <property type="match status" value="1"/>
</dbReference>
<dbReference type="NCBIfam" id="TIGR00231">
    <property type="entry name" value="small_GTP"/>
    <property type="match status" value="1"/>
</dbReference>
<feature type="region of interest" description="Disordered" evidence="7">
    <location>
        <begin position="1099"/>
        <end position="1119"/>
    </location>
</feature>
<dbReference type="InterPro" id="IPR027417">
    <property type="entry name" value="P-loop_NTPase"/>
</dbReference>
<protein>
    <submittedName>
        <fullName evidence="10">Sporozoite surface antigen MB2, putative translation initiation factor IF-2, putative</fullName>
    </submittedName>
</protein>
<evidence type="ECO:0000259" key="9">
    <source>
        <dbReference type="PROSITE" id="PS51722"/>
    </source>
</evidence>
<dbReference type="Gene3D" id="2.40.30.10">
    <property type="entry name" value="Translation factors"/>
    <property type="match status" value="2"/>
</dbReference>
<comment type="function">
    <text evidence="6">One of the essential components for the initiation of protein synthesis. Protects formylmethionyl-tRNA from spontaneous hydrolysis and promotes its binding to the 30S ribosomal subunits. Also involved in the hydrolysis of GTP during the formation of the 70S ribosomal complex.</text>
</comment>
<dbReference type="InterPro" id="IPR053905">
    <property type="entry name" value="EF-G-like_DII"/>
</dbReference>
<dbReference type="SUPFAM" id="SSF52156">
    <property type="entry name" value="Initiation factor IF2/eIF5b, domain 3"/>
    <property type="match status" value="1"/>
</dbReference>
<feature type="domain" description="S1 motif" evidence="8">
    <location>
        <begin position="332"/>
        <end position="403"/>
    </location>
</feature>
<dbReference type="EMBL" id="LR865390">
    <property type="protein sequence ID" value="CAD2098927.1"/>
    <property type="molecule type" value="Genomic_DNA"/>
</dbReference>
<feature type="compositionally biased region" description="Polar residues" evidence="7">
    <location>
        <begin position="1099"/>
        <end position="1116"/>
    </location>
</feature>
<dbReference type="GO" id="GO:0003743">
    <property type="term" value="F:translation initiation factor activity"/>
    <property type="evidence" value="ECO:0007669"/>
    <property type="project" value="UniProtKB-KW"/>
</dbReference>
<evidence type="ECO:0000256" key="6">
    <source>
        <dbReference type="ARBA" id="ARBA00025162"/>
    </source>
</evidence>
<sequence>MSYKFRLFLAIWPLIWFIIILTKIKQCFCINLKKNKLNYISHNNYVITKTNEYKTKKLRKIKNHYFPRNTIQNNYLKFFNKLNVLNNKKVILNTFPLYYFNPSSIGLYQNVWDKNYEQVLEDKEYLCKWNYKKGKRKTDISFATDDSRIWENRTNQISYKNKIKIHVKSKSDNDEDKKGSNEKSEKKKTNKIVEKNKTSGNKKKISESHNTNQEEANTKNKINNEQIESDIKKNTGVKKKRDSPKNTDKTKLNLEEIDYKKENKSIEKKNKEDLSSTIEKSSNKINDDVYTPSINNNSSYKNSEKKQTKYANKNGLSSNNQHVEQIKESNIGKSFEGTVISVHEGAAYIKISDLNSFGVLFKNKSNLGNDIDDMNNYFKVDQKVTVKILGVNLKKNIYYLGNIIKYNKDIILEKGDQSKGLITKICESYCFIKILKNGSVGYLHRSKLRFLDNYILNNLGDTPKNKENNINNNDLSFESLLDVTSLEMQSKLTKLIQFQNIFKIWDIIDIEILSKSEQNFSSSYILTIPKETNTFKRVLEYAQSAYKQSKINLTASGNKQENSTNISLKGILNVKKKINDHTQQNLEEFTNIDGKEIMKDTILNTSNDYINIQKKKKNNKIIYNLGDDKIPMKKERSKINDNFENSVKKKKKKKDKEKEKLTKAYQLPNNNIINMSMLSKIIKISPSSLKKFFMINEKKEFSSNSELTLDQIKKACDYFEIQYSSVLPAIPHEKSSEIDTTSVNAIESVENKSSPSLTSSSNSVSLKMEPDKDIENKLVDKKEKKRNIVVTFIGHINHGKTSLFDYICKTNERNKEHGLITQNIRAFKANINENSVCTFIDTPGHEAFIPIRQRGIKISDLSILVISGEEGIQEQTIECIKLIKELNIKIIIAITKTDIPNIDVDRIINDLLYYDISTEVNGGEIQVVECSIYKEDSINKLLDAIYLESEFIDLSIKDNEKAEGVVLDSYVGKNGIVSINLLQKGILKLNDNFYTGSSYGKIKVLKNYMNKNIKCAYPSDPIIIIGYNKNSLPIAGDKFHVVESETIAKEISEHNKDTLLSSQINDFNYSMPTLDKYENFIINPEMANGNDIIDQNNAETQQSSDQNSDTLENNVEQNEDENRLKDVYINYFIKCDKQGTIDILKNSILKLSKEDTIYRIRNKIIYANIGDISSSDINYALSFDAIIIGFNVKIAKNVKNVKSSKNNANSQFIFSNVLYELIENVENEMTKRLSKKPTGKYIGKAKILKIFNISKLGKISGCSVINGTIKNNSNVRILRDGHVIYVGKIISLKVVKEERTQVNQNEECGMAFENFTDFNSGDIIEAYEEE</sequence>
<dbReference type="PROSITE" id="PS50126">
    <property type="entry name" value="S1"/>
    <property type="match status" value="1"/>
</dbReference>
<dbReference type="InterPro" id="IPR003029">
    <property type="entry name" value="S1_domain"/>
</dbReference>
<dbReference type="InterPro" id="IPR009000">
    <property type="entry name" value="Transl_B-barrel_sf"/>
</dbReference>
<dbReference type="FunFam" id="3.40.50.10050:FF:000001">
    <property type="entry name" value="Translation initiation factor IF-2"/>
    <property type="match status" value="1"/>
</dbReference>
<feature type="compositionally biased region" description="Basic and acidic residues" evidence="7">
    <location>
        <begin position="169"/>
        <end position="197"/>
    </location>
</feature>
<accession>A0A6V7SII6</accession>
<dbReference type="Proteomes" id="UP000515550">
    <property type="component" value="Chromosome PVBDA_12"/>
</dbReference>
<proteinExistence type="inferred from homology"/>
<dbReference type="SUPFAM" id="SSF52540">
    <property type="entry name" value="P-loop containing nucleoside triphosphate hydrolases"/>
    <property type="match status" value="1"/>
</dbReference>
<dbReference type="InterPro" id="IPR012340">
    <property type="entry name" value="NA-bd_OB-fold"/>
</dbReference>
<dbReference type="InterPro" id="IPR036925">
    <property type="entry name" value="TIF_IF2_dom3_sf"/>
</dbReference>
<dbReference type="GO" id="GO:0005525">
    <property type="term" value="F:GTP binding"/>
    <property type="evidence" value="ECO:0007669"/>
    <property type="project" value="UniProtKB-KW"/>
</dbReference>
<dbReference type="FunFam" id="3.40.50.300:FF:000019">
    <property type="entry name" value="Translation initiation factor IF-2"/>
    <property type="match status" value="1"/>
</dbReference>
<dbReference type="SUPFAM" id="SSF50249">
    <property type="entry name" value="Nucleic acid-binding proteins"/>
    <property type="match status" value="1"/>
</dbReference>
<dbReference type="PANTHER" id="PTHR43381">
    <property type="entry name" value="TRANSLATION INITIATION FACTOR IF-2-RELATED"/>
    <property type="match status" value="1"/>
</dbReference>
<feature type="compositionally biased region" description="Basic and acidic residues" evidence="7">
    <location>
        <begin position="243"/>
        <end position="254"/>
    </location>
</feature>
<dbReference type="PANTHER" id="PTHR43381:SF5">
    <property type="entry name" value="TR-TYPE G DOMAIN-CONTAINING PROTEIN"/>
    <property type="match status" value="1"/>
</dbReference>
<evidence type="ECO:0000256" key="2">
    <source>
        <dbReference type="ARBA" id="ARBA00022540"/>
    </source>
</evidence>
<dbReference type="GO" id="GO:0005737">
    <property type="term" value="C:cytoplasm"/>
    <property type="evidence" value="ECO:0007669"/>
    <property type="project" value="TreeGrafter"/>
</dbReference>
<dbReference type="Gene3D" id="3.40.50.10050">
    <property type="entry name" value="Translation initiation factor IF- 2, domain 3"/>
    <property type="match status" value="1"/>
</dbReference>
<dbReference type="InterPro" id="IPR005225">
    <property type="entry name" value="Small_GTP-bd"/>
</dbReference>
<dbReference type="Gene3D" id="2.40.50.140">
    <property type="entry name" value="Nucleic acid-binding proteins"/>
    <property type="match status" value="1"/>
</dbReference>
<feature type="domain" description="Tr-type G" evidence="9">
    <location>
        <begin position="785"/>
        <end position="955"/>
    </location>
</feature>
<evidence type="ECO:0000256" key="7">
    <source>
        <dbReference type="SAM" id="MobiDB-lite"/>
    </source>
</evidence>
<keyword evidence="5" id="KW-0342">GTP-binding</keyword>
<dbReference type="Pfam" id="PF22042">
    <property type="entry name" value="EF-G_D2"/>
    <property type="match status" value="1"/>
</dbReference>
<comment type="similarity">
    <text evidence="1">Belongs to the TRAFAC class translation factor GTPase superfamily. Classic translation factor GTPase family. IF-2 subfamily.</text>
</comment>
<dbReference type="InterPro" id="IPR015760">
    <property type="entry name" value="TIF_IF2"/>
</dbReference>
<dbReference type="CDD" id="cd03692">
    <property type="entry name" value="mtIF2_IVc"/>
    <property type="match status" value="1"/>
</dbReference>
<dbReference type="PROSITE" id="PS51722">
    <property type="entry name" value="G_TR_2"/>
    <property type="match status" value="1"/>
</dbReference>
<evidence type="ECO:0000313" key="11">
    <source>
        <dbReference type="Proteomes" id="UP000515550"/>
    </source>
</evidence>
<evidence type="ECO:0000313" key="10">
    <source>
        <dbReference type="EMBL" id="CAD2098927.1"/>
    </source>
</evidence>
<evidence type="ECO:0000256" key="1">
    <source>
        <dbReference type="ARBA" id="ARBA00007733"/>
    </source>
</evidence>
<feature type="region of interest" description="Disordered" evidence="7">
    <location>
        <begin position="285"/>
        <end position="304"/>
    </location>
</feature>
<evidence type="ECO:0000256" key="3">
    <source>
        <dbReference type="ARBA" id="ARBA00022741"/>
    </source>
</evidence>
<feature type="region of interest" description="Disordered" evidence="7">
    <location>
        <begin position="168"/>
        <end position="254"/>
    </location>
</feature>
<dbReference type="InterPro" id="IPR000795">
    <property type="entry name" value="T_Tr_GTP-bd_dom"/>
</dbReference>
<dbReference type="InterPro" id="IPR044145">
    <property type="entry name" value="IF2_II"/>
</dbReference>
<dbReference type="GO" id="GO:0003676">
    <property type="term" value="F:nucleic acid binding"/>
    <property type="evidence" value="ECO:0007669"/>
    <property type="project" value="InterPro"/>
</dbReference>
<dbReference type="FunFam" id="2.40.30.10:FF:000008">
    <property type="entry name" value="Translation initiation factor IF-2"/>
    <property type="match status" value="1"/>
</dbReference>
<keyword evidence="3" id="KW-0547">Nucleotide-binding</keyword>
<evidence type="ECO:0000256" key="5">
    <source>
        <dbReference type="ARBA" id="ARBA00023134"/>
    </source>
</evidence>
<name>A0A6V7SII6_PLAVN</name>
<feature type="compositionally biased region" description="Polar residues" evidence="7">
    <location>
        <begin position="208"/>
        <end position="226"/>
    </location>
</feature>
<gene>
    <name evidence="10" type="ORF">PVBDA_1203350</name>
</gene>
<evidence type="ECO:0000256" key="4">
    <source>
        <dbReference type="ARBA" id="ARBA00022917"/>
    </source>
</evidence>
<organism evidence="10 11">
    <name type="scientific">Plasmodium vinckei brucechwatti</name>
    <dbReference type="NCBI Taxonomy" id="119398"/>
    <lineage>
        <taxon>Eukaryota</taxon>
        <taxon>Sar</taxon>
        <taxon>Alveolata</taxon>
        <taxon>Apicomplexa</taxon>
        <taxon>Aconoidasida</taxon>
        <taxon>Haemosporida</taxon>
        <taxon>Plasmodiidae</taxon>
        <taxon>Plasmodium</taxon>
        <taxon>Plasmodium (Vinckeia)</taxon>
    </lineage>
</organism>
<reference evidence="10 11" key="1">
    <citation type="submission" date="2020-08" db="EMBL/GenBank/DDBJ databases">
        <authorList>
            <person name="Ramaprasad A."/>
        </authorList>
    </citation>
    <scope>NUCLEOTIDE SEQUENCE [LARGE SCALE GENOMIC DNA]</scope>
</reference>